<protein>
    <submittedName>
        <fullName evidence="2">Unannotated protein</fullName>
    </submittedName>
</protein>
<reference evidence="2" key="1">
    <citation type="submission" date="2020-05" db="EMBL/GenBank/DDBJ databases">
        <authorList>
            <person name="Chiriac C."/>
            <person name="Salcher M."/>
            <person name="Ghai R."/>
            <person name="Kavagutti S V."/>
        </authorList>
    </citation>
    <scope>NUCLEOTIDE SEQUENCE</scope>
</reference>
<name>A0A6J7BQ17_9ZZZZ</name>
<organism evidence="2">
    <name type="scientific">freshwater metagenome</name>
    <dbReference type="NCBI Taxonomy" id="449393"/>
    <lineage>
        <taxon>unclassified sequences</taxon>
        <taxon>metagenomes</taxon>
        <taxon>ecological metagenomes</taxon>
    </lineage>
</organism>
<feature type="compositionally biased region" description="Basic and acidic residues" evidence="1">
    <location>
        <begin position="1"/>
        <end position="11"/>
    </location>
</feature>
<feature type="region of interest" description="Disordered" evidence="1">
    <location>
        <begin position="171"/>
        <end position="200"/>
    </location>
</feature>
<dbReference type="AlphaFoldDB" id="A0A6J7BQ17"/>
<accession>A0A6J7BQ17</accession>
<proteinExistence type="predicted"/>
<dbReference type="EMBL" id="CAFBIZ010000008">
    <property type="protein sequence ID" value="CAB4846248.1"/>
    <property type="molecule type" value="Genomic_DNA"/>
</dbReference>
<feature type="region of interest" description="Disordered" evidence="1">
    <location>
        <begin position="1"/>
        <end position="45"/>
    </location>
</feature>
<gene>
    <name evidence="2" type="ORF">UFOPK3268_00134</name>
</gene>
<evidence type="ECO:0000313" key="2">
    <source>
        <dbReference type="EMBL" id="CAB4846248.1"/>
    </source>
</evidence>
<sequence>MTRDAHGDVGARPRGVAQNGNVNIAGRKRRQRASPSGLPLRARSGRRHAITRRAIDQRLGAGACRDHERRLVGAAELREHRCAPGVALVVGTLEIALVDGDIRGRAAGFRPGHHQPMMLDGDRLKCREPLRSMGIPEEHNRDLGLGIAEVTWGIRHRGRREVAPVAVDDRKVGARGGGRRGEGARRPHDRRRRGCGFSSAGPSVGRLIRTSCRRRAAAHLLVSSRG</sequence>
<evidence type="ECO:0000256" key="1">
    <source>
        <dbReference type="SAM" id="MobiDB-lite"/>
    </source>
</evidence>